<gene>
    <name evidence="3" type="ORF">GCM10011614_02970</name>
</gene>
<accession>A0A918PA03</accession>
<dbReference type="AlphaFoldDB" id="A0A918PA03"/>
<proteinExistence type="predicted"/>
<feature type="domain" description="DUF7064" evidence="1">
    <location>
        <begin position="187"/>
        <end position="305"/>
    </location>
</feature>
<reference evidence="3" key="1">
    <citation type="journal article" date="2014" name="Int. J. Syst. Evol. Microbiol.">
        <title>Complete genome sequence of Corynebacterium casei LMG S-19264T (=DSM 44701T), isolated from a smear-ripened cheese.</title>
        <authorList>
            <consortium name="US DOE Joint Genome Institute (JGI-PGF)"/>
            <person name="Walter F."/>
            <person name="Albersmeier A."/>
            <person name="Kalinowski J."/>
            <person name="Ruckert C."/>
        </authorList>
    </citation>
    <scope>NUCLEOTIDE SEQUENCE</scope>
    <source>
        <strain evidence="3">KCTC 32255</strain>
    </source>
</reference>
<dbReference type="InterPro" id="IPR055493">
    <property type="entry name" value="DUF7065"/>
</dbReference>
<keyword evidence="4" id="KW-1185">Reference proteome</keyword>
<dbReference type="SUPFAM" id="SSF159245">
    <property type="entry name" value="AttH-like"/>
    <property type="match status" value="1"/>
</dbReference>
<dbReference type="Proteomes" id="UP000648075">
    <property type="component" value="Unassembled WGS sequence"/>
</dbReference>
<dbReference type="Pfam" id="PF23212">
    <property type="entry name" value="DUF7064"/>
    <property type="match status" value="1"/>
</dbReference>
<evidence type="ECO:0000313" key="4">
    <source>
        <dbReference type="Proteomes" id="UP000648075"/>
    </source>
</evidence>
<dbReference type="RefSeq" id="WP_189619315.1">
    <property type="nucleotide sequence ID" value="NZ_BMZA01000001.1"/>
</dbReference>
<feature type="domain" description="DUF7065" evidence="2">
    <location>
        <begin position="90"/>
        <end position="185"/>
    </location>
</feature>
<evidence type="ECO:0000313" key="3">
    <source>
        <dbReference type="EMBL" id="GGY91667.1"/>
    </source>
</evidence>
<dbReference type="EMBL" id="BMZA01000001">
    <property type="protein sequence ID" value="GGY91667.1"/>
    <property type="molecule type" value="Genomic_DNA"/>
</dbReference>
<evidence type="ECO:0000259" key="1">
    <source>
        <dbReference type="Pfam" id="PF23212"/>
    </source>
</evidence>
<name>A0A918PA03_9SPHN</name>
<dbReference type="Pfam" id="PF23213">
    <property type="entry name" value="DUF7065"/>
    <property type="match status" value="1"/>
</dbReference>
<protein>
    <submittedName>
        <fullName evidence="3">Uncharacterized protein</fullName>
    </submittedName>
</protein>
<dbReference type="InterPro" id="IPR055492">
    <property type="entry name" value="DUF7064"/>
</dbReference>
<organism evidence="3 4">
    <name type="scientific">Novosphingobium colocasiae</name>
    <dbReference type="NCBI Taxonomy" id="1256513"/>
    <lineage>
        <taxon>Bacteria</taxon>
        <taxon>Pseudomonadati</taxon>
        <taxon>Pseudomonadota</taxon>
        <taxon>Alphaproteobacteria</taxon>
        <taxon>Sphingomonadales</taxon>
        <taxon>Sphingomonadaceae</taxon>
        <taxon>Novosphingobium</taxon>
    </lineage>
</organism>
<sequence>MTSATLAPAFAMRSDLPPVPAADDNRHKLRDVPHCREANALMFQLPERGLAGFVYFWVDKDGMAGAAAYAFGPGIAVPVIERYDSVKVPDDMDFTDWDVQGLTARLGDVHQAMDFTFAGDRVQIDARYEAFHPPYAFSSHKDGCPPYYADDRTEQHGRVTGTMVLDGEEIALDHFMQRDHSWGPRVWGLNQHYKWFHATTANAYVHFFEMQSFGRALVRGFVARDGLMSEIRRIDYDYAFDDTMHQKRFDVVVTDAAGRETRIETKIYATTEFQADPMIYLKEGAVTVAMVGEEGTGWCEFCWNRNYFDFAQQYVGEYF</sequence>
<evidence type="ECO:0000259" key="2">
    <source>
        <dbReference type="Pfam" id="PF23213"/>
    </source>
</evidence>
<reference evidence="3" key="2">
    <citation type="submission" date="2020-09" db="EMBL/GenBank/DDBJ databases">
        <authorList>
            <person name="Sun Q."/>
            <person name="Kim S."/>
        </authorList>
    </citation>
    <scope>NUCLEOTIDE SEQUENCE</scope>
    <source>
        <strain evidence="3">KCTC 32255</strain>
    </source>
</reference>
<comment type="caution">
    <text evidence="3">The sequence shown here is derived from an EMBL/GenBank/DDBJ whole genome shotgun (WGS) entry which is preliminary data.</text>
</comment>